<gene>
    <name evidence="1" type="ORF">NEA10_17845</name>
</gene>
<protein>
    <submittedName>
        <fullName evidence="1">Cupin</fullName>
    </submittedName>
</protein>
<evidence type="ECO:0000313" key="1">
    <source>
        <dbReference type="EMBL" id="USR90666.1"/>
    </source>
</evidence>
<dbReference type="Gene3D" id="2.60.120.10">
    <property type="entry name" value="Jelly Rolls"/>
    <property type="match status" value="1"/>
</dbReference>
<proteinExistence type="predicted"/>
<organism evidence="1 2">
    <name type="scientific">Phormidium yuhuli AB48</name>
    <dbReference type="NCBI Taxonomy" id="2940671"/>
    <lineage>
        <taxon>Bacteria</taxon>
        <taxon>Bacillati</taxon>
        <taxon>Cyanobacteriota</taxon>
        <taxon>Cyanophyceae</taxon>
        <taxon>Oscillatoriophycideae</taxon>
        <taxon>Oscillatoriales</taxon>
        <taxon>Oscillatoriaceae</taxon>
        <taxon>Phormidium</taxon>
        <taxon>Phormidium yuhuli</taxon>
    </lineage>
</organism>
<dbReference type="SUPFAM" id="SSF51182">
    <property type="entry name" value="RmlC-like cupins"/>
    <property type="match status" value="1"/>
</dbReference>
<reference evidence="1" key="1">
    <citation type="submission" date="2022-06" db="EMBL/GenBank/DDBJ databases">
        <title>Genome sequence of Phormidium yuhuli AB48 isolated from an industrial photobioreactor environment.</title>
        <authorList>
            <person name="Qiu Y."/>
            <person name="Noonan A.J.C."/>
            <person name="Dofher K."/>
            <person name="Koch M."/>
            <person name="Kieft B."/>
            <person name="Lin X."/>
            <person name="Ziels R.M."/>
            <person name="Hallam S.J."/>
        </authorList>
    </citation>
    <scope>NUCLEOTIDE SEQUENCE</scope>
    <source>
        <strain evidence="1">AB48</strain>
    </source>
</reference>
<dbReference type="EMBL" id="CP098611">
    <property type="protein sequence ID" value="USR90666.1"/>
    <property type="molecule type" value="Genomic_DNA"/>
</dbReference>
<sequence length="194" mass="22334">MNWFITDTGDCQSLNFQAWQPIQPYRLYRFLTELDDILHEIEDDRQRLEAIAPRVCEFLETATWLDTAYVPPDPQRGCSVSNLYTEPNYPLTVQLVSWHPGAKSTIHNHATWGLVAMLRGCERNRFWRRTTGDGIEEVGDRIVCAGEVITFSPGAIHQIEVFGDEPTISFNLYGETDFPRRFQFDAIAQTAENF</sequence>
<dbReference type="Proteomes" id="UP001056708">
    <property type="component" value="Chromosome"/>
</dbReference>
<accession>A0ABY5APG5</accession>
<keyword evidence="2" id="KW-1185">Reference proteome</keyword>
<dbReference type="CDD" id="cd10548">
    <property type="entry name" value="cupin_CDO"/>
    <property type="match status" value="1"/>
</dbReference>
<evidence type="ECO:0000313" key="2">
    <source>
        <dbReference type="Proteomes" id="UP001056708"/>
    </source>
</evidence>
<name>A0ABY5APG5_9CYAN</name>
<dbReference type="InterPro" id="IPR011051">
    <property type="entry name" value="RmlC_Cupin_sf"/>
</dbReference>
<dbReference type="RefSeq" id="WP_252662690.1">
    <property type="nucleotide sequence ID" value="NZ_CP098611.1"/>
</dbReference>
<dbReference type="InterPro" id="IPR014710">
    <property type="entry name" value="RmlC-like_jellyroll"/>
</dbReference>